<dbReference type="STRING" id="644284.Arch_0912"/>
<dbReference type="eggNOG" id="ENOG50336AB">
    <property type="taxonomic scope" value="Bacteria"/>
</dbReference>
<proteinExistence type="predicted"/>
<protein>
    <recommendedName>
        <fullName evidence="3">DNA primase</fullName>
    </recommendedName>
</protein>
<reference evidence="1 2" key="1">
    <citation type="journal article" date="2010" name="Stand. Genomic Sci.">
        <title>Complete genome sequence of Arcanobacterium haemolyticum type strain (11018).</title>
        <authorList>
            <person name="Yasawong M."/>
            <person name="Teshima H."/>
            <person name="Lapidus A."/>
            <person name="Nolan M."/>
            <person name="Lucas S."/>
            <person name="Glavina Del Rio T."/>
            <person name="Tice H."/>
            <person name="Cheng J."/>
            <person name="Bruce D."/>
            <person name="Detter C."/>
            <person name="Tapia R."/>
            <person name="Han C."/>
            <person name="Goodwin L."/>
            <person name="Pitluck S."/>
            <person name="Liolios K."/>
            <person name="Ivanova N."/>
            <person name="Mavromatis K."/>
            <person name="Mikhailova N."/>
            <person name="Pati A."/>
            <person name="Chen A."/>
            <person name="Palaniappan K."/>
            <person name="Land M."/>
            <person name="Hauser L."/>
            <person name="Chang Y."/>
            <person name="Jeffries C."/>
            <person name="Rohde M."/>
            <person name="Sikorski J."/>
            <person name="Pukall R."/>
            <person name="Goker M."/>
            <person name="Woyke T."/>
            <person name="Bristow J."/>
            <person name="Eisen J."/>
            <person name="Markowitz V."/>
            <person name="Hugenholtz P."/>
            <person name="Kyrpides N."/>
            <person name="Klenk H."/>
        </authorList>
    </citation>
    <scope>NUCLEOTIDE SEQUENCE [LARGE SCALE GENOMIC DNA]</scope>
    <source>
        <strain evidence="2">ATCC 9345 / DSM 20595 / CCUG 17215 / LMG 16163 / NBRC 15585 / NCTC 8452 / 11018</strain>
    </source>
</reference>
<dbReference type="AlphaFoldDB" id="D7BNY8"/>
<name>D7BNY8_ARCHD</name>
<gene>
    <name evidence="1" type="ordered locus">Arch_0912</name>
</gene>
<dbReference type="Proteomes" id="UP000000376">
    <property type="component" value="Chromosome"/>
</dbReference>
<dbReference type="EMBL" id="CP002045">
    <property type="protein sequence ID" value="ADH92637.1"/>
    <property type="molecule type" value="Genomic_DNA"/>
</dbReference>
<accession>D7BNY8</accession>
<keyword evidence="2" id="KW-1185">Reference proteome</keyword>
<evidence type="ECO:0000313" key="1">
    <source>
        <dbReference type="EMBL" id="ADH92637.1"/>
    </source>
</evidence>
<evidence type="ECO:0008006" key="3">
    <source>
        <dbReference type="Google" id="ProtNLM"/>
    </source>
</evidence>
<organism evidence="1 2">
    <name type="scientific">Arcanobacterium haemolyticum (strain ATCC 9345 / DSM 20595 / CCM 5947 / CCUG 17215 / LMG 16163 / NBRC 15585 / NCTC 8452 / 11018)</name>
    <dbReference type="NCBI Taxonomy" id="644284"/>
    <lineage>
        <taxon>Bacteria</taxon>
        <taxon>Bacillati</taxon>
        <taxon>Actinomycetota</taxon>
        <taxon>Actinomycetes</taxon>
        <taxon>Actinomycetales</taxon>
        <taxon>Actinomycetaceae</taxon>
        <taxon>Arcanobacterium</taxon>
    </lineage>
</organism>
<dbReference type="HOGENOM" id="CLU_146480_0_0_11"/>
<dbReference type="RefSeq" id="WP_013170133.1">
    <property type="nucleotide sequence ID" value="NC_014218.1"/>
</dbReference>
<sequence>MVTDPRLAFEKLRFALEEFHAAAVSYRDPDAPEVLRCSEALADAYIMYDDTLFTHFGIEAPFDTFDDEDFEDDDFEEDDDIDEFDDDFDLDEDIVTEDIR</sequence>
<evidence type="ECO:0000313" key="2">
    <source>
        <dbReference type="Proteomes" id="UP000000376"/>
    </source>
</evidence>
<dbReference type="KEGG" id="ahe:Arch_0912"/>